<sequence>MSLFRVDPDNPFHGPHQGKPVSKAGVTAEEADAAMILVHGRGASAESMLLFADEFQHDGIHYRAIQADRHTWYPNSFLAPKEQNQPGISSGLQAIHDEIRSLNKAGIATNKIVLLGFSQGACLSSEFAARHPQRYGGLAILSGGLIGPEVSGDNYIGSFEGTPVFMGCSDYDPHIPQERVDKTAEILKALGADVTKKIYPGMGHTVNEDEIRHIDRLLDRLVKREKSE</sequence>
<dbReference type="PANTHER" id="PTHR10655:SF17">
    <property type="entry name" value="LYSOPHOSPHOLIPASE-LIKE PROTEIN 1"/>
    <property type="match status" value="1"/>
</dbReference>
<keyword evidence="6" id="KW-1185">Reference proteome</keyword>
<dbReference type="PANTHER" id="PTHR10655">
    <property type="entry name" value="LYSOPHOSPHOLIPASE-RELATED"/>
    <property type="match status" value="1"/>
</dbReference>
<dbReference type="InterPro" id="IPR050565">
    <property type="entry name" value="LYPA1-2/EST-like"/>
</dbReference>
<gene>
    <name evidence="5" type="ORF">G3570_01105</name>
</gene>
<accession>A0A6M1SW52</accession>
<evidence type="ECO:0000313" key="6">
    <source>
        <dbReference type="Proteomes" id="UP000473278"/>
    </source>
</evidence>
<dbReference type="Proteomes" id="UP000473278">
    <property type="component" value="Unassembled WGS sequence"/>
</dbReference>
<comment type="similarity">
    <text evidence="1">Belongs to the AB hydrolase superfamily. AB hydrolase 2 family.</text>
</comment>
<feature type="region of interest" description="Disordered" evidence="3">
    <location>
        <begin position="1"/>
        <end position="23"/>
    </location>
</feature>
<dbReference type="GO" id="GO:0016787">
    <property type="term" value="F:hydrolase activity"/>
    <property type="evidence" value="ECO:0007669"/>
    <property type="project" value="UniProtKB-KW"/>
</dbReference>
<evidence type="ECO:0000313" key="5">
    <source>
        <dbReference type="EMBL" id="NGP75214.1"/>
    </source>
</evidence>
<dbReference type="InterPro" id="IPR003140">
    <property type="entry name" value="PLipase/COase/thioEstase"/>
</dbReference>
<evidence type="ECO:0000256" key="2">
    <source>
        <dbReference type="ARBA" id="ARBA00022801"/>
    </source>
</evidence>
<dbReference type="Gene3D" id="3.40.50.1820">
    <property type="entry name" value="alpha/beta hydrolase"/>
    <property type="match status" value="1"/>
</dbReference>
<name>A0A6M1SW52_9BACT</name>
<dbReference type="SUPFAM" id="SSF53474">
    <property type="entry name" value="alpha/beta-Hydrolases"/>
    <property type="match status" value="1"/>
</dbReference>
<protein>
    <submittedName>
        <fullName evidence="5">Phospholipase</fullName>
    </submittedName>
</protein>
<dbReference type="EMBL" id="JAALLT010000001">
    <property type="protein sequence ID" value="NGP75214.1"/>
    <property type="molecule type" value="Genomic_DNA"/>
</dbReference>
<organism evidence="5 6">
    <name type="scientific">Halalkalibaculum roseum</name>
    <dbReference type="NCBI Taxonomy" id="2709311"/>
    <lineage>
        <taxon>Bacteria</taxon>
        <taxon>Pseudomonadati</taxon>
        <taxon>Balneolota</taxon>
        <taxon>Balneolia</taxon>
        <taxon>Balneolales</taxon>
        <taxon>Balneolaceae</taxon>
        <taxon>Halalkalibaculum</taxon>
    </lineage>
</organism>
<feature type="compositionally biased region" description="Basic and acidic residues" evidence="3">
    <location>
        <begin position="1"/>
        <end position="10"/>
    </location>
</feature>
<dbReference type="RefSeq" id="WP_165138322.1">
    <property type="nucleotide sequence ID" value="NZ_JAALLT010000001.1"/>
</dbReference>
<dbReference type="InterPro" id="IPR029058">
    <property type="entry name" value="AB_hydrolase_fold"/>
</dbReference>
<dbReference type="AlphaFoldDB" id="A0A6M1SW52"/>
<feature type="domain" description="Phospholipase/carboxylesterase/thioesterase" evidence="4">
    <location>
        <begin position="29"/>
        <end position="218"/>
    </location>
</feature>
<dbReference type="Pfam" id="PF02230">
    <property type="entry name" value="Abhydrolase_2"/>
    <property type="match status" value="1"/>
</dbReference>
<evidence type="ECO:0000256" key="3">
    <source>
        <dbReference type="SAM" id="MobiDB-lite"/>
    </source>
</evidence>
<proteinExistence type="inferred from homology"/>
<evidence type="ECO:0000256" key="1">
    <source>
        <dbReference type="ARBA" id="ARBA00006499"/>
    </source>
</evidence>
<evidence type="ECO:0000259" key="4">
    <source>
        <dbReference type="Pfam" id="PF02230"/>
    </source>
</evidence>
<reference evidence="5 6" key="1">
    <citation type="submission" date="2020-02" db="EMBL/GenBank/DDBJ databases">
        <title>Balneolaceae bacterium YR4-1, complete genome.</title>
        <authorList>
            <person name="Li Y."/>
            <person name="Wu S."/>
        </authorList>
    </citation>
    <scope>NUCLEOTIDE SEQUENCE [LARGE SCALE GENOMIC DNA]</scope>
    <source>
        <strain evidence="5 6">YR4-1</strain>
    </source>
</reference>
<keyword evidence="2" id="KW-0378">Hydrolase</keyword>
<comment type="caution">
    <text evidence="5">The sequence shown here is derived from an EMBL/GenBank/DDBJ whole genome shotgun (WGS) entry which is preliminary data.</text>
</comment>